<feature type="binding site" evidence="3">
    <location>
        <position position="188"/>
    </location>
    <ligand>
        <name>Zn(2+)</name>
        <dbReference type="ChEBI" id="CHEBI:29105"/>
        <label>1</label>
    </ligand>
</feature>
<dbReference type="EMBL" id="AZGK01000024">
    <property type="protein sequence ID" value="KRM44730.1"/>
    <property type="molecule type" value="Genomic_DNA"/>
</dbReference>
<reference evidence="6 7" key="1">
    <citation type="journal article" date="2015" name="Genome Announc.">
        <title>Expanding the biotechnology potential of lactobacilli through comparative genomics of 213 strains and associated genera.</title>
        <authorList>
            <person name="Sun Z."/>
            <person name="Harris H.M."/>
            <person name="McCann A."/>
            <person name="Guo C."/>
            <person name="Argimon S."/>
            <person name="Zhang W."/>
            <person name="Yang X."/>
            <person name="Jeffery I.B."/>
            <person name="Cooney J.C."/>
            <person name="Kagawa T.F."/>
            <person name="Liu W."/>
            <person name="Song Y."/>
            <person name="Salvetti E."/>
            <person name="Wrobel A."/>
            <person name="Rasinkangas P."/>
            <person name="Parkhill J."/>
            <person name="Rea M.C."/>
            <person name="O'Sullivan O."/>
            <person name="Ritari J."/>
            <person name="Douillard F.P."/>
            <person name="Paul Ross R."/>
            <person name="Yang R."/>
            <person name="Briner A.E."/>
            <person name="Felis G.E."/>
            <person name="de Vos W.M."/>
            <person name="Barrangou R."/>
            <person name="Klaenhammer T.R."/>
            <person name="Caufield P.W."/>
            <person name="Cui Y."/>
            <person name="Zhang H."/>
            <person name="O'Toole P.W."/>
        </authorList>
    </citation>
    <scope>NUCLEOTIDE SEQUENCE [LARGE SCALE GENOMIC DNA]</scope>
    <source>
        <strain evidence="6 7">DSM 5707</strain>
    </source>
</reference>
<dbReference type="Pfam" id="PF01546">
    <property type="entry name" value="Peptidase_M20"/>
    <property type="match status" value="1"/>
</dbReference>
<comment type="cofactor">
    <cofactor evidence="3">
        <name>Zn(2+)</name>
        <dbReference type="ChEBI" id="CHEBI:29105"/>
    </cofactor>
    <text evidence="3">Binds 2 Zn(2+) ions per subunit.</text>
</comment>
<dbReference type="InterPro" id="IPR010158">
    <property type="entry name" value="Amidase_Cbmase"/>
</dbReference>
<feature type="binding site" evidence="4">
    <location>
        <position position="213"/>
    </location>
    <ligand>
        <name>allantoate</name>
        <dbReference type="ChEBI" id="CHEBI:17536"/>
    </ligand>
</feature>
<accession>A0A0R1YRN8</accession>
<feature type="domain" description="Peptidase M20 dimerisation" evidence="5">
    <location>
        <begin position="210"/>
        <end position="306"/>
    </location>
</feature>
<organism evidence="6 7">
    <name type="scientific">Lentilactobacillus parabuchneri DSM 5707 = NBRC 107865</name>
    <dbReference type="NCBI Taxonomy" id="1423784"/>
    <lineage>
        <taxon>Bacteria</taxon>
        <taxon>Bacillati</taxon>
        <taxon>Bacillota</taxon>
        <taxon>Bacilli</taxon>
        <taxon>Lactobacillales</taxon>
        <taxon>Lactobacillaceae</taxon>
        <taxon>Lentilactobacillus</taxon>
    </lineage>
</organism>
<evidence type="ECO:0000259" key="5">
    <source>
        <dbReference type="Pfam" id="PF07687"/>
    </source>
</evidence>
<name>A0A0R1YRN8_9LACO</name>
<protein>
    <submittedName>
        <fullName evidence="6">Hydantoinase carbamoylase family amidase</fullName>
    </submittedName>
</protein>
<feature type="binding site" evidence="4">
    <location>
        <position position="273"/>
    </location>
    <ligand>
        <name>allantoate</name>
        <dbReference type="ChEBI" id="CHEBI:17536"/>
    </ligand>
</feature>
<dbReference type="SUPFAM" id="SSF53187">
    <property type="entry name" value="Zn-dependent exopeptidases"/>
    <property type="match status" value="1"/>
</dbReference>
<dbReference type="AlphaFoldDB" id="A0A0R1YRN8"/>
<feature type="binding site" evidence="3">
    <location>
        <position position="126"/>
    </location>
    <ligand>
        <name>Zn(2+)</name>
        <dbReference type="ChEBI" id="CHEBI:29105"/>
        <label>2</label>
    </ligand>
</feature>
<dbReference type="NCBIfam" id="TIGR01879">
    <property type="entry name" value="hydantase"/>
    <property type="match status" value="1"/>
</dbReference>
<dbReference type="InterPro" id="IPR036264">
    <property type="entry name" value="Bact_exopeptidase_dim_dom"/>
</dbReference>
<dbReference type="GO" id="GO:0046872">
    <property type="term" value="F:metal ion binding"/>
    <property type="evidence" value="ECO:0007669"/>
    <property type="project" value="UniProtKB-KW"/>
</dbReference>
<proteinExistence type="inferred from homology"/>
<keyword evidence="3" id="KW-0862">Zinc</keyword>
<dbReference type="CDD" id="cd03884">
    <property type="entry name" value="M20_bAS"/>
    <property type="match status" value="1"/>
</dbReference>
<feature type="binding site" evidence="3">
    <location>
        <position position="80"/>
    </location>
    <ligand>
        <name>Zn(2+)</name>
        <dbReference type="ChEBI" id="CHEBI:29105"/>
        <label>1</label>
    </ligand>
</feature>
<dbReference type="PIRSF" id="PIRSF001235">
    <property type="entry name" value="Amidase_carbamoylase"/>
    <property type="match status" value="1"/>
</dbReference>
<feature type="binding site" evidence="3">
    <location>
        <position position="91"/>
    </location>
    <ligand>
        <name>Zn(2+)</name>
        <dbReference type="ChEBI" id="CHEBI:29105"/>
        <label>1</label>
    </ligand>
</feature>
<dbReference type="RefSeq" id="WP_057910152.1">
    <property type="nucleotide sequence ID" value="NZ_AZGK01000024.1"/>
</dbReference>
<keyword evidence="2" id="KW-0378">Hydrolase</keyword>
<dbReference type="PATRIC" id="fig|1423784.4.peg.1355"/>
<gene>
    <name evidence="6" type="ORF">FC51_GL001331</name>
</gene>
<evidence type="ECO:0000313" key="7">
    <source>
        <dbReference type="Proteomes" id="UP000051957"/>
    </source>
</evidence>
<feature type="binding site" evidence="3">
    <location>
        <position position="91"/>
    </location>
    <ligand>
        <name>Zn(2+)</name>
        <dbReference type="ChEBI" id="CHEBI:29105"/>
        <label>2</label>
    </ligand>
</feature>
<sequence length="406" mass="44571">MTTTQLNQLAHRLNQINDLSKGEVGQNRLVYSPTWIAAQQQIIQWGLDLGFQVTVDDFGTAYLDIPGKTNPEQVIATGSHIDTVKQGGRFDGLYGVLGGLEALERLLDADGQPSKTLRLISFSEEEGSRFPETFTGSKHYTGQSINLAMRDPDGISFEAARQAAVSKLDLPGVNHNLPALPVTFTELHIEQGPRLIDHHLQIGLVTSIVGQRRFTVTVKGIANHAGTTPMNDRADALQMAVDLISDLRKNARQVDPQLTFTVGEFHVSPNTSNVIPGRVDFTIDTRHEKETVLDQFEQILHQVVETPRASKITSSVNRWAKSDATQLDQAMLARNQAIADHLGFRSSQLASGAGHDSQIMAQMTRTTMIFVPSINGISHAPEENTSQADLERGVTLLTESLHQQAY</sequence>
<keyword evidence="3" id="KW-0479">Metal-binding</keyword>
<feature type="binding site" evidence="3">
    <location>
        <position position="379"/>
    </location>
    <ligand>
        <name>Zn(2+)</name>
        <dbReference type="ChEBI" id="CHEBI:29105"/>
        <label>2</label>
    </ligand>
</feature>
<dbReference type="Gene3D" id="3.40.630.10">
    <property type="entry name" value="Zn peptidases"/>
    <property type="match status" value="1"/>
</dbReference>
<comment type="caution">
    <text evidence="6">The sequence shown here is derived from an EMBL/GenBank/DDBJ whole genome shotgun (WGS) entry which is preliminary data.</text>
</comment>
<evidence type="ECO:0000256" key="2">
    <source>
        <dbReference type="ARBA" id="ARBA00022801"/>
    </source>
</evidence>
<dbReference type="GeneID" id="69802990"/>
<evidence type="ECO:0000256" key="1">
    <source>
        <dbReference type="ARBA" id="ARBA00006153"/>
    </source>
</evidence>
<dbReference type="GO" id="GO:0016813">
    <property type="term" value="F:hydrolase activity, acting on carbon-nitrogen (but not peptide) bonds, in linear amidines"/>
    <property type="evidence" value="ECO:0007669"/>
    <property type="project" value="InterPro"/>
</dbReference>
<comment type="similarity">
    <text evidence="1">Belongs to the peptidase M20 family.</text>
</comment>
<dbReference type="Gene3D" id="3.30.70.360">
    <property type="match status" value="1"/>
</dbReference>
<dbReference type="InterPro" id="IPR002933">
    <property type="entry name" value="Peptidase_M20"/>
</dbReference>
<evidence type="ECO:0000313" key="6">
    <source>
        <dbReference type="EMBL" id="KRM44730.1"/>
    </source>
</evidence>
<feature type="binding site" evidence="4">
    <location>
        <position position="286"/>
    </location>
    <ligand>
        <name>allantoate</name>
        <dbReference type="ChEBI" id="CHEBI:17536"/>
    </ligand>
</feature>
<dbReference type="PANTHER" id="PTHR32494">
    <property type="entry name" value="ALLANTOATE DEIMINASE-RELATED"/>
    <property type="match status" value="1"/>
</dbReference>
<evidence type="ECO:0000256" key="4">
    <source>
        <dbReference type="PIRSR" id="PIRSR001235-2"/>
    </source>
</evidence>
<evidence type="ECO:0000256" key="3">
    <source>
        <dbReference type="PIRSR" id="PIRSR001235-1"/>
    </source>
</evidence>
<dbReference type="Pfam" id="PF07687">
    <property type="entry name" value="M20_dimer"/>
    <property type="match status" value="1"/>
</dbReference>
<dbReference type="PANTHER" id="PTHR32494:SF5">
    <property type="entry name" value="ALLANTOATE AMIDOHYDROLASE"/>
    <property type="match status" value="1"/>
</dbReference>
<dbReference type="SUPFAM" id="SSF55031">
    <property type="entry name" value="Bacterial exopeptidase dimerisation domain"/>
    <property type="match status" value="1"/>
</dbReference>
<dbReference type="Proteomes" id="UP000051957">
    <property type="component" value="Unassembled WGS sequence"/>
</dbReference>
<dbReference type="InterPro" id="IPR011650">
    <property type="entry name" value="Peptidase_M20_dimer"/>
</dbReference>